<dbReference type="AlphaFoldDB" id="A0A4Z0B4R2"/>
<evidence type="ECO:0000313" key="1">
    <source>
        <dbReference type="EMBL" id="TFY93208.1"/>
    </source>
</evidence>
<evidence type="ECO:0000313" key="2">
    <source>
        <dbReference type="Proteomes" id="UP000297734"/>
    </source>
</evidence>
<dbReference type="Proteomes" id="UP000297734">
    <property type="component" value="Unassembled WGS sequence"/>
</dbReference>
<comment type="caution">
    <text evidence="1">The sequence shown here is derived from an EMBL/GenBank/DDBJ whole genome shotgun (WGS) entry which is preliminary data.</text>
</comment>
<keyword evidence="2" id="KW-1185">Reference proteome</keyword>
<dbReference type="OrthoDB" id="4402049at2"/>
<accession>A0A4Z0B4R2</accession>
<name>A0A4Z0B4R2_9PSED</name>
<sequence>MQYIAYLDEFGHVGQYVSRRHPTYKTSPVFGLGGMLLPAHEVREFAIYFYRLKCQLLAWDLKHKNPMGLPAYHWEKKGSALYTVGNVQKYQALRRSSFRLLNHIQRVGGHVFYTGEHKTTAPDEHNSTETFKRALLQSIRKIDRFCTGNNASFIVLLDEQKAGNEWRERNVEACTLAMFEDASQKCRALIEPPLQGESYLFQTLQCADWLCGLIGRLTTFAVAPEEFEDWQLFDTYFAARVAEVTLPCSGLTFSQSQGLPAELAETCS</sequence>
<protein>
    <submittedName>
        <fullName evidence="1">DUF3800 domain-containing protein</fullName>
    </submittedName>
</protein>
<gene>
    <name evidence="1" type="ORF">DYL61_15135</name>
</gene>
<reference evidence="1 2" key="1">
    <citation type="journal article" date="2019" name="Syst. Appl. Microbiol.">
        <title>New species of pathogenic Pseudomonas isolated from citrus in Tunisia: Proposal of Pseudomonas kairouanensis sp. nov. and Pseudomonas nabeulensis sp. nov.</title>
        <authorList>
            <person name="Oueslati M."/>
            <person name="Mulet M."/>
            <person name="Gomila M."/>
            <person name="Berge O."/>
            <person name="Hajlaoui M.R."/>
            <person name="Lalucat J."/>
            <person name="Sadfi-Zouaoui N."/>
            <person name="Garcia-Valdes E."/>
        </authorList>
    </citation>
    <scope>NUCLEOTIDE SEQUENCE [LARGE SCALE GENOMIC DNA]</scope>
    <source>
        <strain evidence="1 2">E10B</strain>
    </source>
</reference>
<dbReference type="EMBL" id="QUZT01000026">
    <property type="protein sequence ID" value="TFY93208.1"/>
    <property type="molecule type" value="Genomic_DNA"/>
</dbReference>
<organism evidence="1 2">
    <name type="scientific">Pseudomonas nabeulensis</name>
    <dbReference type="NCBI Taxonomy" id="2293833"/>
    <lineage>
        <taxon>Bacteria</taxon>
        <taxon>Pseudomonadati</taxon>
        <taxon>Pseudomonadota</taxon>
        <taxon>Gammaproteobacteria</taxon>
        <taxon>Pseudomonadales</taxon>
        <taxon>Pseudomonadaceae</taxon>
        <taxon>Pseudomonas</taxon>
    </lineage>
</organism>
<proteinExistence type="predicted"/>
<dbReference type="InterPro" id="IPR024524">
    <property type="entry name" value="DUF3800"/>
</dbReference>
<dbReference type="Pfam" id="PF12686">
    <property type="entry name" value="DUF3800"/>
    <property type="match status" value="1"/>
</dbReference>